<evidence type="ECO:0000259" key="1">
    <source>
        <dbReference type="Pfam" id="PF00724"/>
    </source>
</evidence>
<keyword evidence="3" id="KW-1185">Reference proteome</keyword>
<organism evidence="2 3">
    <name type="scientific">Mycena albidolilacea</name>
    <dbReference type="NCBI Taxonomy" id="1033008"/>
    <lineage>
        <taxon>Eukaryota</taxon>
        <taxon>Fungi</taxon>
        <taxon>Dikarya</taxon>
        <taxon>Basidiomycota</taxon>
        <taxon>Agaricomycotina</taxon>
        <taxon>Agaricomycetes</taxon>
        <taxon>Agaricomycetidae</taxon>
        <taxon>Agaricales</taxon>
        <taxon>Marasmiineae</taxon>
        <taxon>Mycenaceae</taxon>
        <taxon>Mycena</taxon>
    </lineage>
</organism>
<gene>
    <name evidence="2" type="ORF">DFH08DRAFT_926660</name>
</gene>
<feature type="domain" description="NADH:flavin oxidoreductase/NADH oxidase N-terminal" evidence="1">
    <location>
        <begin position="37"/>
        <end position="379"/>
    </location>
</feature>
<dbReference type="Gene3D" id="3.20.20.70">
    <property type="entry name" value="Aldolase class I"/>
    <property type="match status" value="1"/>
</dbReference>
<protein>
    <recommendedName>
        <fullName evidence="1">NADH:flavin oxidoreductase/NADH oxidase N-terminal domain-containing protein</fullName>
    </recommendedName>
</protein>
<accession>A0AAD6ZFA5</accession>
<dbReference type="InterPro" id="IPR001155">
    <property type="entry name" value="OxRdtase_FMN_N"/>
</dbReference>
<evidence type="ECO:0000313" key="2">
    <source>
        <dbReference type="EMBL" id="KAJ7319426.1"/>
    </source>
</evidence>
<dbReference type="AlphaFoldDB" id="A0AAD6ZFA5"/>
<dbReference type="GO" id="GO:0016491">
    <property type="term" value="F:oxidoreductase activity"/>
    <property type="evidence" value="ECO:0007669"/>
    <property type="project" value="InterPro"/>
</dbReference>
<dbReference type="Pfam" id="PF00724">
    <property type="entry name" value="Oxidored_FMN"/>
    <property type="match status" value="1"/>
</dbReference>
<proteinExistence type="predicted"/>
<dbReference type="Proteomes" id="UP001218218">
    <property type="component" value="Unassembled WGS sequence"/>
</dbReference>
<dbReference type="EMBL" id="JARIHO010000054">
    <property type="protein sequence ID" value="KAJ7319426.1"/>
    <property type="molecule type" value="Genomic_DNA"/>
</dbReference>
<name>A0AAD6ZFA5_9AGAR</name>
<dbReference type="InterPro" id="IPR013785">
    <property type="entry name" value="Aldolase_TIM"/>
</dbReference>
<dbReference type="PANTHER" id="PTHR22893">
    <property type="entry name" value="NADH OXIDOREDUCTASE-RELATED"/>
    <property type="match status" value="1"/>
</dbReference>
<sequence>MEEYKKTRLDDSLAILIFSQFTLLNSNRVFCTPMSVLFTPLRLGSTTISNRIGMSALTRNRSSGTVPNDLMLEYYVQRAKGGAGLIVSEGILITRQGTEWPAAPGIWDKSHIDGWKKITDAVHEAGGKMYAQLAHGGRANHPHAPEQIAAGVPVYAPSAISARGGKFRFIPREPGYAVPTEIPDPTVLIAQFKQAALNAKEAGFDGVELHGANGYLVHQFLDSTANHRTDKWGGSVENRTRFALEILKELVEVWGPDVALKISPTGGYNDMGMPLQDTIDTFGHLLREVNEMNLAYVTLVRYHPFFDVEFDGKKRATQHDVIETFAPFLTNTSVFVNAGITPTEAEELVGSGKAAGVFLGLNWITHPDLGRRIKAGKELDNVIDFQHLHGAEGVDPALGYTDYKEAIY</sequence>
<dbReference type="CDD" id="cd02933">
    <property type="entry name" value="OYE_like_FMN"/>
    <property type="match status" value="1"/>
</dbReference>
<dbReference type="SUPFAM" id="SSF51395">
    <property type="entry name" value="FMN-linked oxidoreductases"/>
    <property type="match status" value="1"/>
</dbReference>
<evidence type="ECO:0000313" key="3">
    <source>
        <dbReference type="Proteomes" id="UP001218218"/>
    </source>
</evidence>
<dbReference type="InterPro" id="IPR045247">
    <property type="entry name" value="Oye-like"/>
</dbReference>
<dbReference type="PANTHER" id="PTHR22893:SF91">
    <property type="entry name" value="NADPH DEHYDROGENASE 2-RELATED"/>
    <property type="match status" value="1"/>
</dbReference>
<reference evidence="2" key="1">
    <citation type="submission" date="2023-03" db="EMBL/GenBank/DDBJ databases">
        <title>Massive genome expansion in bonnet fungi (Mycena s.s.) driven by repeated elements and novel gene families across ecological guilds.</title>
        <authorList>
            <consortium name="Lawrence Berkeley National Laboratory"/>
            <person name="Harder C.B."/>
            <person name="Miyauchi S."/>
            <person name="Viragh M."/>
            <person name="Kuo A."/>
            <person name="Thoen E."/>
            <person name="Andreopoulos B."/>
            <person name="Lu D."/>
            <person name="Skrede I."/>
            <person name="Drula E."/>
            <person name="Henrissat B."/>
            <person name="Morin E."/>
            <person name="Kohler A."/>
            <person name="Barry K."/>
            <person name="LaButti K."/>
            <person name="Morin E."/>
            <person name="Salamov A."/>
            <person name="Lipzen A."/>
            <person name="Mereny Z."/>
            <person name="Hegedus B."/>
            <person name="Baldrian P."/>
            <person name="Stursova M."/>
            <person name="Weitz H."/>
            <person name="Taylor A."/>
            <person name="Grigoriev I.V."/>
            <person name="Nagy L.G."/>
            <person name="Martin F."/>
            <person name="Kauserud H."/>
        </authorList>
    </citation>
    <scope>NUCLEOTIDE SEQUENCE</scope>
    <source>
        <strain evidence="2">CBHHK002</strain>
    </source>
</reference>
<comment type="caution">
    <text evidence="2">The sequence shown here is derived from an EMBL/GenBank/DDBJ whole genome shotgun (WGS) entry which is preliminary data.</text>
</comment>
<dbReference type="GO" id="GO:0010181">
    <property type="term" value="F:FMN binding"/>
    <property type="evidence" value="ECO:0007669"/>
    <property type="project" value="InterPro"/>
</dbReference>